<dbReference type="STRING" id="7719.ENSCINP00000019028"/>
<dbReference type="OMA" id="YVGEIQV"/>
<dbReference type="InterPro" id="IPR055170">
    <property type="entry name" value="GFO_IDH_MocA-like_dom"/>
</dbReference>
<dbReference type="Proteomes" id="UP000008144">
    <property type="component" value="Unassembled WGS sequence"/>
</dbReference>
<dbReference type="InterPro" id="IPR050463">
    <property type="entry name" value="Gfo/Idh/MocA_oxidrdct_glycsds"/>
</dbReference>
<proteinExistence type="inferred from homology"/>
<dbReference type="SUPFAM" id="SSF55347">
    <property type="entry name" value="Glyceraldehyde-3-phosphate dehydrogenase-like, C-terminal domain"/>
    <property type="match status" value="1"/>
</dbReference>
<dbReference type="Gene3D" id="3.30.360.10">
    <property type="entry name" value="Dihydrodipicolinate Reductase, domain 2"/>
    <property type="match status" value="1"/>
</dbReference>
<reference evidence="6" key="1">
    <citation type="journal article" date="2002" name="Science">
        <title>The draft genome of Ciona intestinalis: insights into chordate and vertebrate origins.</title>
        <authorList>
            <person name="Dehal P."/>
            <person name="Satou Y."/>
            <person name="Campbell R.K."/>
            <person name="Chapman J."/>
            <person name="Degnan B."/>
            <person name="De Tomaso A."/>
            <person name="Davidson B."/>
            <person name="Di Gregorio A."/>
            <person name="Gelpke M."/>
            <person name="Goodstein D.M."/>
            <person name="Harafuji N."/>
            <person name="Hastings K.E."/>
            <person name="Ho I."/>
            <person name="Hotta K."/>
            <person name="Huang W."/>
            <person name="Kawashima T."/>
            <person name="Lemaire P."/>
            <person name="Martinez D."/>
            <person name="Meinertzhagen I.A."/>
            <person name="Necula S."/>
            <person name="Nonaka M."/>
            <person name="Putnam N."/>
            <person name="Rash S."/>
            <person name="Saiga H."/>
            <person name="Satake M."/>
            <person name="Terry A."/>
            <person name="Yamada L."/>
            <person name="Wang H.G."/>
            <person name="Awazu S."/>
            <person name="Azumi K."/>
            <person name="Boore J."/>
            <person name="Branno M."/>
            <person name="Chin-Bow S."/>
            <person name="DeSantis R."/>
            <person name="Doyle S."/>
            <person name="Francino P."/>
            <person name="Keys D.N."/>
            <person name="Haga S."/>
            <person name="Hayashi H."/>
            <person name="Hino K."/>
            <person name="Imai K.S."/>
            <person name="Inaba K."/>
            <person name="Kano S."/>
            <person name="Kobayashi K."/>
            <person name="Kobayashi M."/>
            <person name="Lee B.I."/>
            <person name="Makabe K.W."/>
            <person name="Manohar C."/>
            <person name="Matassi G."/>
            <person name="Medina M."/>
            <person name="Mochizuki Y."/>
            <person name="Mount S."/>
            <person name="Morishita T."/>
            <person name="Miura S."/>
            <person name="Nakayama A."/>
            <person name="Nishizaka S."/>
            <person name="Nomoto H."/>
            <person name="Ohta F."/>
            <person name="Oishi K."/>
            <person name="Rigoutsos I."/>
            <person name="Sano M."/>
            <person name="Sasaki A."/>
            <person name="Sasakura Y."/>
            <person name="Shoguchi E."/>
            <person name="Shin-i T."/>
            <person name="Spagnuolo A."/>
            <person name="Stainier D."/>
            <person name="Suzuki M.M."/>
            <person name="Tassy O."/>
            <person name="Takatori N."/>
            <person name="Tokuoka M."/>
            <person name="Yagi K."/>
            <person name="Yoshizaki F."/>
            <person name="Wada S."/>
            <person name="Zhang C."/>
            <person name="Hyatt P.D."/>
            <person name="Larimer F."/>
            <person name="Detter C."/>
            <person name="Doggett N."/>
            <person name="Glavina T."/>
            <person name="Hawkins T."/>
            <person name="Richardson P."/>
            <person name="Lucas S."/>
            <person name="Kohara Y."/>
            <person name="Levine M."/>
            <person name="Satoh N."/>
            <person name="Rokhsar D.S."/>
        </authorList>
    </citation>
    <scope>NUCLEOTIDE SEQUENCE [LARGE SCALE GENOMIC DNA]</scope>
</reference>
<dbReference type="Ensembl" id="ENSCINT00000019028.3">
    <property type="protein sequence ID" value="ENSCINP00000019028.3"/>
    <property type="gene ID" value="ENSCING00000009365.3"/>
</dbReference>
<keyword evidence="2" id="KW-0560">Oxidoreductase</keyword>
<organism evidence="5 6">
    <name type="scientific">Ciona intestinalis</name>
    <name type="common">Transparent sea squirt</name>
    <name type="synonym">Ascidia intestinalis</name>
    <dbReference type="NCBI Taxonomy" id="7719"/>
    <lineage>
        <taxon>Eukaryota</taxon>
        <taxon>Metazoa</taxon>
        <taxon>Chordata</taxon>
        <taxon>Tunicata</taxon>
        <taxon>Ascidiacea</taxon>
        <taxon>Phlebobranchia</taxon>
        <taxon>Cionidae</taxon>
        <taxon>Ciona</taxon>
    </lineage>
</organism>
<reference evidence="5" key="3">
    <citation type="submission" date="2025-09" db="UniProtKB">
        <authorList>
            <consortium name="Ensembl"/>
        </authorList>
    </citation>
    <scope>IDENTIFICATION</scope>
</reference>
<gene>
    <name evidence="5" type="primary">LOC100179435</name>
</gene>
<evidence type="ECO:0000313" key="5">
    <source>
        <dbReference type="Ensembl" id="ENSCINP00000019028.3"/>
    </source>
</evidence>
<protein>
    <submittedName>
        <fullName evidence="5">Glucose-fructose oxidoreductase domain-containing protein 1</fullName>
    </submittedName>
</protein>
<dbReference type="HOGENOM" id="CLU_023194_8_0_1"/>
<dbReference type="GeneTree" id="ENSGT00940000170278"/>
<reference evidence="5" key="2">
    <citation type="submission" date="2025-08" db="UniProtKB">
        <authorList>
            <consortium name="Ensembl"/>
        </authorList>
    </citation>
    <scope>IDENTIFICATION</scope>
</reference>
<dbReference type="InParanoid" id="F6WYE6"/>
<sequence>ALPGVGVFGTGITAKLMIHLLKTSGFRIEALWGRTEDEAKELASLLDIPFSTCSIDDVLLNQNVDLVCINCPPFLHSQIAVKTLGIGKNVLCERPAGLDQDDTTRMLKAALYYPSLMSLMTYHLRFLPTFMEMKQQVGDGNIGELLVVEVRVHSGVSLNINYNWSHDSKMGGGVLTNLGGHFVDIVNFVSGQRAVKVHGFVTTFQKQTAKVSGFREVTSDDFCTFQMKMDQGACCTCVLNNNIPGKFSYEVLFIGTSACLIVKDGVLLRQSRVSGNSAAVQEIITKDCQDTPEGLETIFPSEVLAQIPVPLCQGTSEFINSLKSSFQVQNDRRNWNKTILDRAATFEDALYVQTVLESIRRSSQTSDWEKVAHIEQKPMNKDTLLQSINSVSS</sequence>
<evidence type="ECO:0000313" key="6">
    <source>
        <dbReference type="Proteomes" id="UP000008144"/>
    </source>
</evidence>
<dbReference type="GO" id="GO:0000166">
    <property type="term" value="F:nucleotide binding"/>
    <property type="evidence" value="ECO:0007669"/>
    <property type="project" value="InterPro"/>
</dbReference>
<dbReference type="AlphaFoldDB" id="F6WYE6"/>
<accession>F6WYE6</accession>
<dbReference type="PANTHER" id="PTHR43818">
    <property type="entry name" value="BCDNA.GH03377"/>
    <property type="match status" value="1"/>
</dbReference>
<comment type="similarity">
    <text evidence="1">Belongs to the Gfo/Idh/MocA family.</text>
</comment>
<dbReference type="GO" id="GO:0016491">
    <property type="term" value="F:oxidoreductase activity"/>
    <property type="evidence" value="ECO:0007669"/>
    <property type="project" value="UniProtKB-KW"/>
</dbReference>
<evidence type="ECO:0000259" key="3">
    <source>
        <dbReference type="Pfam" id="PF01408"/>
    </source>
</evidence>
<dbReference type="PANTHER" id="PTHR43818:SF11">
    <property type="entry name" value="BCDNA.GH03377"/>
    <property type="match status" value="1"/>
</dbReference>
<dbReference type="SUPFAM" id="SSF51735">
    <property type="entry name" value="NAD(P)-binding Rossmann-fold domains"/>
    <property type="match status" value="1"/>
</dbReference>
<dbReference type="Gene3D" id="3.40.50.720">
    <property type="entry name" value="NAD(P)-binding Rossmann-like Domain"/>
    <property type="match status" value="1"/>
</dbReference>
<dbReference type="Pfam" id="PF22725">
    <property type="entry name" value="GFO_IDH_MocA_C3"/>
    <property type="match status" value="1"/>
</dbReference>
<feature type="domain" description="GFO/IDH/MocA-like oxidoreductase" evidence="4">
    <location>
        <begin position="130"/>
        <end position="257"/>
    </location>
</feature>
<dbReference type="FunCoup" id="F6WYE6">
    <property type="interactions" value="119"/>
</dbReference>
<name>F6WYE6_CIOIN</name>
<dbReference type="InterPro" id="IPR000683">
    <property type="entry name" value="Gfo/Idh/MocA-like_OxRdtase_N"/>
</dbReference>
<evidence type="ECO:0000256" key="2">
    <source>
        <dbReference type="ARBA" id="ARBA00023002"/>
    </source>
</evidence>
<dbReference type="InterPro" id="IPR036291">
    <property type="entry name" value="NAD(P)-bd_dom_sf"/>
</dbReference>
<keyword evidence="6" id="KW-1185">Reference proteome</keyword>
<evidence type="ECO:0000256" key="1">
    <source>
        <dbReference type="ARBA" id="ARBA00010928"/>
    </source>
</evidence>
<dbReference type="Pfam" id="PF01408">
    <property type="entry name" value="GFO_IDH_MocA"/>
    <property type="match status" value="1"/>
</dbReference>
<feature type="domain" description="Gfo/Idh/MocA-like oxidoreductase N-terminal" evidence="3">
    <location>
        <begin position="5"/>
        <end position="110"/>
    </location>
</feature>
<evidence type="ECO:0000259" key="4">
    <source>
        <dbReference type="Pfam" id="PF22725"/>
    </source>
</evidence>